<dbReference type="EMBL" id="JAMZDY010000001">
    <property type="protein sequence ID" value="MCP2372186.1"/>
    <property type="molecule type" value="Genomic_DNA"/>
</dbReference>
<evidence type="ECO:0000259" key="10">
    <source>
        <dbReference type="Pfam" id="PF01636"/>
    </source>
</evidence>
<keyword evidence="5 7" id="KW-0067">ATP-binding</keyword>
<evidence type="ECO:0000256" key="2">
    <source>
        <dbReference type="ARBA" id="ARBA00022679"/>
    </source>
</evidence>
<organism evidence="11 12">
    <name type="scientific">Agromyces terreus</name>
    <dbReference type="NCBI Taxonomy" id="424795"/>
    <lineage>
        <taxon>Bacteria</taxon>
        <taxon>Bacillati</taxon>
        <taxon>Actinomycetota</taxon>
        <taxon>Actinomycetes</taxon>
        <taxon>Micrococcales</taxon>
        <taxon>Microbacteriaceae</taxon>
        <taxon>Agromyces</taxon>
    </lineage>
</organism>
<feature type="binding site" evidence="9">
    <location>
        <position position="183"/>
    </location>
    <ligand>
        <name>Mg(2+)</name>
        <dbReference type="ChEBI" id="CHEBI:18420"/>
    </ligand>
</feature>
<keyword evidence="2 7" id="KW-0808">Transferase</keyword>
<dbReference type="RefSeq" id="WP_232057449.1">
    <property type="nucleotide sequence ID" value="NZ_JAMZDY010000001.1"/>
</dbReference>
<dbReference type="Gene3D" id="3.30.200.20">
    <property type="entry name" value="Phosphorylase Kinase, domain 1"/>
    <property type="match status" value="1"/>
</dbReference>
<evidence type="ECO:0000256" key="1">
    <source>
        <dbReference type="ARBA" id="ARBA00006219"/>
    </source>
</evidence>
<proteinExistence type="inferred from homology"/>
<dbReference type="GO" id="GO:0005524">
    <property type="term" value="F:ATP binding"/>
    <property type="evidence" value="ECO:0007669"/>
    <property type="project" value="UniProtKB-KW"/>
</dbReference>
<feature type="domain" description="Aminoglycoside phosphotransferase" evidence="10">
    <location>
        <begin position="45"/>
        <end position="243"/>
    </location>
</feature>
<comment type="caution">
    <text evidence="11">The sequence shown here is derived from an EMBL/GenBank/DDBJ whole genome shotgun (WGS) entry which is preliminary data.</text>
</comment>
<keyword evidence="3 7" id="KW-0547">Nucleotide-binding</keyword>
<keyword evidence="9" id="KW-0479">Metal-binding</keyword>
<dbReference type="AlphaFoldDB" id="A0A9X2H2W1"/>
<evidence type="ECO:0000256" key="3">
    <source>
        <dbReference type="ARBA" id="ARBA00022741"/>
    </source>
</evidence>
<dbReference type="PIRSF" id="PIRSF000706">
    <property type="entry name" value="Kanamycin_kin"/>
    <property type="match status" value="1"/>
</dbReference>
<dbReference type="Proteomes" id="UP001139722">
    <property type="component" value="Unassembled WGS sequence"/>
</dbReference>
<keyword evidence="6 7" id="KW-0046">Antibiotic resistance</keyword>
<sequence length="252" mass="26200">MTRELAGAPAPGTAVPGSVAAVAAGAPVTPVWANSAGGLTFRIDRADADGGPAFVKWDPVGSGESLAAEAARLDWLRGRFPAPRAIGSGADASGEWLVTAAIDAESAVSPRWRARPDAAARAMGEGLRRLHDEVAPAECPFEWSVPARIAAAERAGVAVPAELREPPPVDRLVVCHGDPCAPNTLLDDSGGFAGIVDLARLGVADRWADLAVGSWSLEWNFGGGHEAAFFDAYGIAPDEPRIAYYRALWDAT</sequence>
<dbReference type="InterPro" id="IPR011009">
    <property type="entry name" value="Kinase-like_dom_sf"/>
</dbReference>
<dbReference type="SUPFAM" id="SSF56112">
    <property type="entry name" value="Protein kinase-like (PK-like)"/>
    <property type="match status" value="1"/>
</dbReference>
<name>A0A9X2H2W1_9MICO</name>
<dbReference type="PANTHER" id="PTHR21310">
    <property type="entry name" value="AMINOGLYCOSIDE PHOSPHOTRANSFERASE-RELATED-RELATED"/>
    <property type="match status" value="1"/>
</dbReference>
<evidence type="ECO:0000256" key="6">
    <source>
        <dbReference type="ARBA" id="ARBA00023251"/>
    </source>
</evidence>
<dbReference type="Pfam" id="PF01636">
    <property type="entry name" value="APH"/>
    <property type="match status" value="1"/>
</dbReference>
<feature type="active site" description="Proton acceptor" evidence="8">
    <location>
        <position position="178"/>
    </location>
</feature>
<feature type="binding site" evidence="9">
    <location>
        <position position="197"/>
    </location>
    <ligand>
        <name>Mg(2+)</name>
        <dbReference type="ChEBI" id="CHEBI:18420"/>
    </ligand>
</feature>
<evidence type="ECO:0000313" key="12">
    <source>
        <dbReference type="Proteomes" id="UP001139722"/>
    </source>
</evidence>
<comment type="similarity">
    <text evidence="1 7">Belongs to the aminoglycoside phosphotransferase family.</text>
</comment>
<evidence type="ECO:0000256" key="9">
    <source>
        <dbReference type="PIRSR" id="PIRSR000706-2"/>
    </source>
</evidence>
<dbReference type="InterPro" id="IPR002575">
    <property type="entry name" value="Aminoglycoside_PTrfase"/>
</dbReference>
<dbReference type="GO" id="GO:0046872">
    <property type="term" value="F:metal ion binding"/>
    <property type="evidence" value="ECO:0007669"/>
    <property type="project" value="UniProtKB-KW"/>
</dbReference>
<dbReference type="GO" id="GO:0046677">
    <property type="term" value="P:response to antibiotic"/>
    <property type="evidence" value="ECO:0007669"/>
    <property type="project" value="UniProtKB-KW"/>
</dbReference>
<gene>
    <name evidence="11" type="ORF">BJ978_002862</name>
</gene>
<accession>A0A9X2H2W1</accession>
<dbReference type="EC" id="2.7.1.95" evidence="11"/>
<keyword evidence="12" id="KW-1185">Reference proteome</keyword>
<dbReference type="GO" id="GO:0008910">
    <property type="term" value="F:kanamycin kinase activity"/>
    <property type="evidence" value="ECO:0007669"/>
    <property type="project" value="UniProtKB-EC"/>
</dbReference>
<dbReference type="InterPro" id="IPR051678">
    <property type="entry name" value="AGP_Transferase"/>
</dbReference>
<evidence type="ECO:0000256" key="4">
    <source>
        <dbReference type="ARBA" id="ARBA00022777"/>
    </source>
</evidence>
<evidence type="ECO:0000256" key="5">
    <source>
        <dbReference type="ARBA" id="ARBA00022840"/>
    </source>
</evidence>
<reference evidence="11" key="1">
    <citation type="submission" date="2022-06" db="EMBL/GenBank/DDBJ databases">
        <title>Sequencing the genomes of 1000 actinobacteria strains.</title>
        <authorList>
            <person name="Klenk H.-P."/>
        </authorList>
    </citation>
    <scope>NUCLEOTIDE SEQUENCE</scope>
    <source>
        <strain evidence="11">DSM 22016</strain>
    </source>
</reference>
<evidence type="ECO:0000313" key="11">
    <source>
        <dbReference type="EMBL" id="MCP2372186.1"/>
    </source>
</evidence>
<keyword evidence="4 7" id="KW-0418">Kinase</keyword>
<dbReference type="InterPro" id="IPR024165">
    <property type="entry name" value="Kan/Strep_kinase"/>
</dbReference>
<protein>
    <submittedName>
        <fullName evidence="11">Kanamycin kinase</fullName>
        <ecNumber evidence="11">2.7.1.95</ecNumber>
    </submittedName>
</protein>
<keyword evidence="9" id="KW-0460">Magnesium</keyword>
<evidence type="ECO:0000256" key="8">
    <source>
        <dbReference type="PIRSR" id="PIRSR000706-1"/>
    </source>
</evidence>
<dbReference type="CDD" id="cd05150">
    <property type="entry name" value="APH"/>
    <property type="match status" value="1"/>
</dbReference>
<evidence type="ECO:0000256" key="7">
    <source>
        <dbReference type="PIRNR" id="PIRNR000706"/>
    </source>
</evidence>
<dbReference type="PANTHER" id="PTHR21310:SF41">
    <property type="entry name" value="3'-PHOSPHOTRANSFERASE, PUTATIVE-RELATED"/>
    <property type="match status" value="1"/>
</dbReference>
<dbReference type="Gene3D" id="3.90.1200.10">
    <property type="match status" value="1"/>
</dbReference>